<sequence>MDSQKAIARIPPEIFSTIFSLVPNDQSLNVARGLWPLGRVCSFWRSIILSDPSPWTHLNISCSLPGAPTEQDGLCACYRWRPQVLSEYLSKSANLSLHITINCARASVGSDPDVKPFYQTLYAQSHRFASLSHCTPEAIRMMTLPDVLNFPNLRHLTITLRTSFPFSLFSTPSLETCCITFDDYFSPPCPDERPPIQCPANLRKLILRCGSPNAISNVPIGAFQLATAPLTSLIINDLGTPSLHHPESASNPEAVYRHSPDV</sequence>
<proteinExistence type="predicted"/>
<dbReference type="AlphaFoldDB" id="A0AA39UHT3"/>
<feature type="domain" description="F-box" evidence="1">
    <location>
        <begin position="7"/>
        <end position="60"/>
    </location>
</feature>
<evidence type="ECO:0000313" key="2">
    <source>
        <dbReference type="EMBL" id="KAK0489957.1"/>
    </source>
</evidence>
<dbReference type="InterPro" id="IPR036047">
    <property type="entry name" value="F-box-like_dom_sf"/>
</dbReference>
<reference evidence="2" key="1">
    <citation type="submission" date="2023-06" db="EMBL/GenBank/DDBJ databases">
        <authorList>
            <consortium name="Lawrence Berkeley National Laboratory"/>
            <person name="Ahrendt S."/>
            <person name="Sahu N."/>
            <person name="Indic B."/>
            <person name="Wong-Bajracharya J."/>
            <person name="Merenyi Z."/>
            <person name="Ke H.-M."/>
            <person name="Monk M."/>
            <person name="Kocsube S."/>
            <person name="Drula E."/>
            <person name="Lipzen A."/>
            <person name="Balint B."/>
            <person name="Henrissat B."/>
            <person name="Andreopoulos B."/>
            <person name="Martin F.M."/>
            <person name="Harder C.B."/>
            <person name="Rigling D."/>
            <person name="Ford K.L."/>
            <person name="Foster G.D."/>
            <person name="Pangilinan J."/>
            <person name="Papanicolaou A."/>
            <person name="Barry K."/>
            <person name="LaButti K."/>
            <person name="Viragh M."/>
            <person name="Koriabine M."/>
            <person name="Yan M."/>
            <person name="Riley R."/>
            <person name="Champramary S."/>
            <person name="Plett K.L."/>
            <person name="Tsai I.J."/>
            <person name="Slot J."/>
            <person name="Sipos G."/>
            <person name="Plett J."/>
            <person name="Nagy L.G."/>
            <person name="Grigoriev I.V."/>
        </authorList>
    </citation>
    <scope>NUCLEOTIDE SEQUENCE</scope>
    <source>
        <strain evidence="2">HWK02</strain>
    </source>
</reference>
<evidence type="ECO:0000313" key="3">
    <source>
        <dbReference type="Proteomes" id="UP001175228"/>
    </source>
</evidence>
<name>A0AA39UHT3_9AGAR</name>
<dbReference type="EMBL" id="JAUEPU010000035">
    <property type="protein sequence ID" value="KAK0489957.1"/>
    <property type="molecule type" value="Genomic_DNA"/>
</dbReference>
<evidence type="ECO:0000259" key="1">
    <source>
        <dbReference type="Pfam" id="PF12937"/>
    </source>
</evidence>
<accession>A0AA39UHT3</accession>
<keyword evidence="3" id="KW-1185">Reference proteome</keyword>
<dbReference type="Proteomes" id="UP001175228">
    <property type="component" value="Unassembled WGS sequence"/>
</dbReference>
<comment type="caution">
    <text evidence="2">The sequence shown here is derived from an EMBL/GenBank/DDBJ whole genome shotgun (WGS) entry which is preliminary data.</text>
</comment>
<organism evidence="2 3">
    <name type="scientific">Armillaria luteobubalina</name>
    <dbReference type="NCBI Taxonomy" id="153913"/>
    <lineage>
        <taxon>Eukaryota</taxon>
        <taxon>Fungi</taxon>
        <taxon>Dikarya</taxon>
        <taxon>Basidiomycota</taxon>
        <taxon>Agaricomycotina</taxon>
        <taxon>Agaricomycetes</taxon>
        <taxon>Agaricomycetidae</taxon>
        <taxon>Agaricales</taxon>
        <taxon>Marasmiineae</taxon>
        <taxon>Physalacriaceae</taxon>
        <taxon>Armillaria</taxon>
    </lineage>
</organism>
<protein>
    <recommendedName>
        <fullName evidence="1">F-box domain-containing protein</fullName>
    </recommendedName>
</protein>
<gene>
    <name evidence="2" type="ORF">EDD18DRAFT_1358921</name>
</gene>
<dbReference type="Gene3D" id="1.20.1280.50">
    <property type="match status" value="1"/>
</dbReference>
<dbReference type="Pfam" id="PF12937">
    <property type="entry name" value="F-box-like"/>
    <property type="match status" value="1"/>
</dbReference>
<dbReference type="SUPFAM" id="SSF81383">
    <property type="entry name" value="F-box domain"/>
    <property type="match status" value="1"/>
</dbReference>
<dbReference type="InterPro" id="IPR001810">
    <property type="entry name" value="F-box_dom"/>
</dbReference>